<name>A0ABR4BCH8_9LECA</name>
<accession>A0ABR4BCH8</accession>
<dbReference type="Proteomes" id="UP001590951">
    <property type="component" value="Unassembled WGS sequence"/>
</dbReference>
<protein>
    <submittedName>
        <fullName evidence="1">Uncharacterized protein</fullName>
    </submittedName>
</protein>
<comment type="caution">
    <text evidence="1">The sequence shown here is derived from an EMBL/GenBank/DDBJ whole genome shotgun (WGS) entry which is preliminary data.</text>
</comment>
<gene>
    <name evidence="1" type="ORF">ABVK25_004352</name>
</gene>
<sequence>MNLHHALITPYAKGDLLNLTPTATGQWLISGPCLPTSLPKRGKSKGQFLGKTISKFRRFVNSRDPGGGDATRTLLSHPCWHRDDTRIEVLKSSMPSPPCMKPVK</sequence>
<proteinExistence type="predicted"/>
<dbReference type="EMBL" id="JBHFEH010000011">
    <property type="protein sequence ID" value="KAL2055544.1"/>
    <property type="molecule type" value="Genomic_DNA"/>
</dbReference>
<organism evidence="1 2">
    <name type="scientific">Lepraria finkii</name>
    <dbReference type="NCBI Taxonomy" id="1340010"/>
    <lineage>
        <taxon>Eukaryota</taxon>
        <taxon>Fungi</taxon>
        <taxon>Dikarya</taxon>
        <taxon>Ascomycota</taxon>
        <taxon>Pezizomycotina</taxon>
        <taxon>Lecanoromycetes</taxon>
        <taxon>OSLEUM clade</taxon>
        <taxon>Lecanoromycetidae</taxon>
        <taxon>Lecanorales</taxon>
        <taxon>Lecanorineae</taxon>
        <taxon>Stereocaulaceae</taxon>
        <taxon>Lepraria</taxon>
    </lineage>
</organism>
<keyword evidence="2" id="KW-1185">Reference proteome</keyword>
<evidence type="ECO:0000313" key="2">
    <source>
        <dbReference type="Proteomes" id="UP001590951"/>
    </source>
</evidence>
<reference evidence="1 2" key="1">
    <citation type="submission" date="2024-09" db="EMBL/GenBank/DDBJ databases">
        <title>Rethinking Asexuality: The Enigmatic Case of Functional Sexual Genes in Lepraria (Stereocaulaceae).</title>
        <authorList>
            <person name="Doellman M."/>
            <person name="Sun Y."/>
            <person name="Barcenas-Pena A."/>
            <person name="Lumbsch H.T."/>
            <person name="Grewe F."/>
        </authorList>
    </citation>
    <scope>NUCLEOTIDE SEQUENCE [LARGE SCALE GENOMIC DNA]</scope>
    <source>
        <strain evidence="1 2">Grewe 0041</strain>
    </source>
</reference>
<evidence type="ECO:0000313" key="1">
    <source>
        <dbReference type="EMBL" id="KAL2055544.1"/>
    </source>
</evidence>